<reference evidence="3 4" key="1">
    <citation type="submission" date="2018-12" db="EMBL/GenBank/DDBJ databases">
        <authorList>
            <consortium name="Pathogen Informatics"/>
        </authorList>
    </citation>
    <scope>NUCLEOTIDE SEQUENCE [LARGE SCALE GENOMIC DNA]</scope>
    <source>
        <strain evidence="1 3">NCTC9044</strain>
        <strain evidence="2 4">NCTC9702</strain>
    </source>
</reference>
<dbReference type="Proteomes" id="UP000277930">
    <property type="component" value="Chromosome 1"/>
</dbReference>
<organism evidence="1 3">
    <name type="scientific">Escherichia coli</name>
    <dbReference type="NCBI Taxonomy" id="562"/>
    <lineage>
        <taxon>Bacteria</taxon>
        <taxon>Pseudomonadati</taxon>
        <taxon>Pseudomonadota</taxon>
        <taxon>Gammaproteobacteria</taxon>
        <taxon>Enterobacterales</taxon>
        <taxon>Enterobacteriaceae</taxon>
        <taxon>Escherichia</taxon>
    </lineage>
</organism>
<dbReference type="AlphaFoldDB" id="A0A3S4K588"/>
<proteinExistence type="predicted"/>
<evidence type="ECO:0000313" key="2">
    <source>
        <dbReference type="EMBL" id="VED36637.1"/>
    </source>
</evidence>
<evidence type="ECO:0000313" key="3">
    <source>
        <dbReference type="Proteomes" id="UP000271797"/>
    </source>
</evidence>
<dbReference type="RefSeq" id="WP_001177700.1">
    <property type="nucleotide sequence ID" value="NZ_JACCMY010000001.1"/>
</dbReference>
<sequence>MQLVCTIDKKYMDKFMAILFSGVLHSLKEGSITIDESELLVFRPFISRLLHKNSCDKELIDIIDLGCEFEDIESLVPEHLDDAIKNLITKVSDFTYATKDNYPLSDKMEHAVSFMFTNNNGHDVH</sequence>
<gene>
    <name evidence="1" type="ORF">NCTC9044_04052</name>
    <name evidence="2" type="ORF">NCTC9702_03925</name>
</gene>
<evidence type="ECO:0000313" key="4">
    <source>
        <dbReference type="Proteomes" id="UP000277930"/>
    </source>
</evidence>
<dbReference type="EMBL" id="LR134238">
    <property type="protein sequence ID" value="VED13182.1"/>
    <property type="molecule type" value="Genomic_DNA"/>
</dbReference>
<dbReference type="Pfam" id="PF13108">
    <property type="entry name" value="DUF3969"/>
    <property type="match status" value="1"/>
</dbReference>
<dbReference type="EMBL" id="LR134246">
    <property type="protein sequence ID" value="VED36637.1"/>
    <property type="molecule type" value="Genomic_DNA"/>
</dbReference>
<dbReference type="Proteomes" id="UP000271797">
    <property type="component" value="Chromosome"/>
</dbReference>
<evidence type="ECO:0000313" key="1">
    <source>
        <dbReference type="EMBL" id="VED13182.1"/>
    </source>
</evidence>
<accession>A0A3S4K588</accession>
<name>A0A3S4K588_ECOLX</name>
<protein>
    <submittedName>
        <fullName evidence="1">Uncharacterized protein</fullName>
    </submittedName>
</protein>
<dbReference type="InterPro" id="IPR025083">
    <property type="entry name" value="DUF3969"/>
</dbReference>